<dbReference type="AlphaFoldDB" id="A0A7C9IN61"/>
<evidence type="ECO:0000313" key="2">
    <source>
        <dbReference type="Proteomes" id="UP000482487"/>
    </source>
</evidence>
<accession>A0A7C9IN61</accession>
<dbReference type="OrthoDB" id="9967651at2"/>
<dbReference type="EMBL" id="WVUD01000057">
    <property type="protein sequence ID" value="MYL85121.1"/>
    <property type="molecule type" value="Genomic_DNA"/>
</dbReference>
<proteinExistence type="predicted"/>
<organism evidence="1 2">
    <name type="scientific">Solidesulfovibrio aerotolerans</name>
    <dbReference type="NCBI Taxonomy" id="295255"/>
    <lineage>
        <taxon>Bacteria</taxon>
        <taxon>Pseudomonadati</taxon>
        <taxon>Thermodesulfobacteriota</taxon>
        <taxon>Desulfovibrionia</taxon>
        <taxon>Desulfovibrionales</taxon>
        <taxon>Desulfovibrionaceae</taxon>
        <taxon>Solidesulfovibrio</taxon>
    </lineage>
</organism>
<dbReference type="RefSeq" id="WP_160963791.1">
    <property type="nucleotide sequence ID" value="NZ_WVUD01000057.1"/>
</dbReference>
<gene>
    <name evidence="1" type="ORF">GTA51_18610</name>
</gene>
<dbReference type="Proteomes" id="UP000482487">
    <property type="component" value="Unassembled WGS sequence"/>
</dbReference>
<evidence type="ECO:0000313" key="1">
    <source>
        <dbReference type="EMBL" id="MYL85121.1"/>
    </source>
</evidence>
<comment type="caution">
    <text evidence="1">The sequence shown here is derived from an EMBL/GenBank/DDBJ whole genome shotgun (WGS) entry which is preliminary data.</text>
</comment>
<sequence length="55" mass="6457">MEKNKLDMMYDVLGRRIIALQDKLCDLPAGDEKRMVIIYILAELDDLKKEFSKIL</sequence>
<name>A0A7C9IN61_9BACT</name>
<keyword evidence="2" id="KW-1185">Reference proteome</keyword>
<reference evidence="1 2" key="1">
    <citation type="submission" date="2020-01" db="EMBL/GenBank/DDBJ databases">
        <title>Genome sequence of Desulfovibrio aerotolerans DSM 16695(T).</title>
        <authorList>
            <person name="Karnachuk O."/>
            <person name="Avakyan M."/>
            <person name="Mardanov A."/>
            <person name="Kadnikov V."/>
            <person name="Ravin N."/>
        </authorList>
    </citation>
    <scope>NUCLEOTIDE SEQUENCE [LARGE SCALE GENOMIC DNA]</scope>
    <source>
        <strain evidence="1 2">DSM 16695</strain>
    </source>
</reference>
<protein>
    <submittedName>
        <fullName evidence="1">Uncharacterized protein</fullName>
    </submittedName>
</protein>